<evidence type="ECO:0000259" key="1">
    <source>
        <dbReference type="Pfam" id="PF05368"/>
    </source>
</evidence>
<proteinExistence type="predicted"/>
<protein>
    <submittedName>
        <fullName evidence="2">SDR family oxidoreductase</fullName>
    </submittedName>
</protein>
<dbReference type="CDD" id="cd05269">
    <property type="entry name" value="TMR_SDR_a"/>
    <property type="match status" value="1"/>
</dbReference>
<feature type="domain" description="NmrA-like" evidence="1">
    <location>
        <begin position="2"/>
        <end position="261"/>
    </location>
</feature>
<dbReference type="Gene3D" id="3.90.25.10">
    <property type="entry name" value="UDP-galactose 4-epimerase, domain 1"/>
    <property type="match status" value="1"/>
</dbReference>
<accession>A0A558BPU3</accession>
<dbReference type="Pfam" id="PF05368">
    <property type="entry name" value="NmrA"/>
    <property type="match status" value="1"/>
</dbReference>
<sequence>MSNILVTGATGGLGKAVIENLLKTGSPDQLSVLARDPAKAADLQAQGVTIKQGDYNDYASLVAAFKGIDKLFLVSGNDVPNRVPQHTNAINAAKEAGVKHVVYTSFQRKTEDGSSAAAFIAEAHLITEKLLKESGLTYTILKNALYLEVLPLFMGPVLETGTIYLPAGEGKVPFASRADMGAAGAAVLTGTGHENQSYDIANNTSYSFYDIAKILSDLSGKTTQYVSPDAEEFGTALVAAGVPAGAIHMTAGFSVAIAHDEFDFPSTTLEKLLGRKPESAAEFLKAAYKL</sequence>
<dbReference type="Proteomes" id="UP000317624">
    <property type="component" value="Unassembled WGS sequence"/>
</dbReference>
<evidence type="ECO:0000313" key="2">
    <source>
        <dbReference type="EMBL" id="TVT38527.1"/>
    </source>
</evidence>
<name>A0A558BPU3_9BACT</name>
<dbReference type="EMBL" id="VMRJ01000005">
    <property type="protein sequence ID" value="TVT38527.1"/>
    <property type="molecule type" value="Genomic_DNA"/>
</dbReference>
<dbReference type="SUPFAM" id="SSF51735">
    <property type="entry name" value="NAD(P)-binding Rossmann-fold domains"/>
    <property type="match status" value="1"/>
</dbReference>
<dbReference type="PANTHER" id="PTHR47129:SF1">
    <property type="entry name" value="NMRA-LIKE DOMAIN-CONTAINING PROTEIN"/>
    <property type="match status" value="1"/>
</dbReference>
<reference evidence="2 3" key="1">
    <citation type="submission" date="2019-07" db="EMBL/GenBank/DDBJ databases">
        <title>Hymenobacter sp. straun FUR1 Genome sequencing and assembly.</title>
        <authorList>
            <person name="Chhetri G."/>
        </authorList>
    </citation>
    <scope>NUCLEOTIDE SEQUENCE [LARGE SCALE GENOMIC DNA]</scope>
    <source>
        <strain evidence="2 3">Fur1</strain>
    </source>
</reference>
<keyword evidence="3" id="KW-1185">Reference proteome</keyword>
<comment type="caution">
    <text evidence="2">The sequence shown here is derived from an EMBL/GenBank/DDBJ whole genome shotgun (WGS) entry which is preliminary data.</text>
</comment>
<dbReference type="InterPro" id="IPR036291">
    <property type="entry name" value="NAD(P)-bd_dom_sf"/>
</dbReference>
<dbReference type="AlphaFoldDB" id="A0A558BPU3"/>
<dbReference type="InterPro" id="IPR052718">
    <property type="entry name" value="NmrA-type_oxidoreductase"/>
</dbReference>
<evidence type="ECO:0000313" key="3">
    <source>
        <dbReference type="Proteomes" id="UP000317624"/>
    </source>
</evidence>
<dbReference type="Gene3D" id="3.40.50.720">
    <property type="entry name" value="NAD(P)-binding Rossmann-like Domain"/>
    <property type="match status" value="1"/>
</dbReference>
<organism evidence="2 3">
    <name type="scientific">Hymenobacter setariae</name>
    <dbReference type="NCBI Taxonomy" id="2594794"/>
    <lineage>
        <taxon>Bacteria</taxon>
        <taxon>Pseudomonadati</taxon>
        <taxon>Bacteroidota</taxon>
        <taxon>Cytophagia</taxon>
        <taxon>Cytophagales</taxon>
        <taxon>Hymenobacteraceae</taxon>
        <taxon>Hymenobacter</taxon>
    </lineage>
</organism>
<dbReference type="RefSeq" id="WP_144851487.1">
    <property type="nucleotide sequence ID" value="NZ_VMRJ01000005.1"/>
</dbReference>
<dbReference type="InterPro" id="IPR008030">
    <property type="entry name" value="NmrA-like"/>
</dbReference>
<dbReference type="OrthoDB" id="5510591at2"/>
<gene>
    <name evidence="2" type="ORF">FNT36_20300</name>
</gene>
<dbReference type="PANTHER" id="PTHR47129">
    <property type="entry name" value="QUINONE OXIDOREDUCTASE 2"/>
    <property type="match status" value="1"/>
</dbReference>